<proteinExistence type="predicted"/>
<sequence length="327" mass="37520">MEKDSPPEDDTFIYLLPPTMKGYSLKRKKWLDLWVDNMSEVVWNKDAFESLVVDRKTKRLIRALVSNQIQAEKSTDLIDGKGNGLILLLHGGPGTGKTLTAESVAEIAEKPLYPVTCGDIGTEPELVETYLESVLHLGKTWGCVVLLDEADVFLEQRRLEDLQRNALVSVFLRVLEYYDGILVLTSNRVGTFDEAFKSRIQLALHYPNLSTYQRIQIWTNFILRLKRLEETDVDFDDLQDHVEDLAKHKMNGRQIRNAITTARQYAKWENQQQADKEGGKTQRLDYKMMEDIIETSGRFDRYIEKLNGGYSQDQLAEDEGVRLAEGL</sequence>
<evidence type="ECO:0000313" key="2">
    <source>
        <dbReference type="Proteomes" id="UP001153334"/>
    </source>
</evidence>
<gene>
    <name evidence="1" type="ORF">ONZ43_g4293</name>
</gene>
<accession>A0ACC2IPH0</accession>
<dbReference type="EMBL" id="JAPESX010001133">
    <property type="protein sequence ID" value="KAJ8117091.1"/>
    <property type="molecule type" value="Genomic_DNA"/>
</dbReference>
<keyword evidence="2" id="KW-1185">Reference proteome</keyword>
<comment type="caution">
    <text evidence="1">The sequence shown here is derived from an EMBL/GenBank/DDBJ whole genome shotgun (WGS) entry which is preliminary data.</text>
</comment>
<protein>
    <submittedName>
        <fullName evidence="1">Uncharacterized protein</fullName>
    </submittedName>
</protein>
<evidence type="ECO:0000313" key="1">
    <source>
        <dbReference type="EMBL" id="KAJ8117091.1"/>
    </source>
</evidence>
<name>A0ACC2IPH0_9PEZI</name>
<dbReference type="Proteomes" id="UP001153334">
    <property type="component" value="Unassembled WGS sequence"/>
</dbReference>
<reference evidence="1" key="1">
    <citation type="submission" date="2022-11" db="EMBL/GenBank/DDBJ databases">
        <title>Genome Sequence of Nemania bipapillata.</title>
        <authorList>
            <person name="Buettner E."/>
        </authorList>
    </citation>
    <scope>NUCLEOTIDE SEQUENCE</scope>
    <source>
        <strain evidence="1">CP14</strain>
    </source>
</reference>
<organism evidence="1 2">
    <name type="scientific">Nemania bipapillata</name>
    <dbReference type="NCBI Taxonomy" id="110536"/>
    <lineage>
        <taxon>Eukaryota</taxon>
        <taxon>Fungi</taxon>
        <taxon>Dikarya</taxon>
        <taxon>Ascomycota</taxon>
        <taxon>Pezizomycotina</taxon>
        <taxon>Sordariomycetes</taxon>
        <taxon>Xylariomycetidae</taxon>
        <taxon>Xylariales</taxon>
        <taxon>Xylariaceae</taxon>
        <taxon>Nemania</taxon>
    </lineage>
</organism>